<keyword evidence="2" id="KW-0805">Transcription regulation</keyword>
<dbReference type="InterPro" id="IPR039425">
    <property type="entry name" value="RNA_pol_sigma-70-like"/>
</dbReference>
<proteinExistence type="inferred from homology"/>
<dbReference type="EMBL" id="BAAAHP010000046">
    <property type="protein sequence ID" value="GAA0929471.1"/>
    <property type="molecule type" value="Genomic_DNA"/>
</dbReference>
<dbReference type="SUPFAM" id="SSF88946">
    <property type="entry name" value="Sigma2 domain of RNA polymerase sigma factors"/>
    <property type="match status" value="1"/>
</dbReference>
<dbReference type="InterPro" id="IPR013325">
    <property type="entry name" value="RNA_pol_sigma_r2"/>
</dbReference>
<protein>
    <submittedName>
        <fullName evidence="8">Sigma-70 family RNA polymerase sigma factor</fullName>
    </submittedName>
</protein>
<evidence type="ECO:0000256" key="1">
    <source>
        <dbReference type="ARBA" id="ARBA00010641"/>
    </source>
</evidence>
<evidence type="ECO:0000259" key="7">
    <source>
        <dbReference type="Pfam" id="PF08281"/>
    </source>
</evidence>
<feature type="domain" description="RNA polymerase sigma-70 region 2" evidence="6">
    <location>
        <begin position="69"/>
        <end position="136"/>
    </location>
</feature>
<dbReference type="InterPro" id="IPR036388">
    <property type="entry name" value="WH-like_DNA-bd_sf"/>
</dbReference>
<evidence type="ECO:0000256" key="4">
    <source>
        <dbReference type="ARBA" id="ARBA00023163"/>
    </source>
</evidence>
<dbReference type="SUPFAM" id="SSF88659">
    <property type="entry name" value="Sigma3 and sigma4 domains of RNA polymerase sigma factors"/>
    <property type="match status" value="1"/>
</dbReference>
<organism evidence="8 9">
    <name type="scientific">Pseudonocardia zijingensis</name>
    <dbReference type="NCBI Taxonomy" id="153376"/>
    <lineage>
        <taxon>Bacteria</taxon>
        <taxon>Bacillati</taxon>
        <taxon>Actinomycetota</taxon>
        <taxon>Actinomycetes</taxon>
        <taxon>Pseudonocardiales</taxon>
        <taxon>Pseudonocardiaceae</taxon>
        <taxon>Pseudonocardia</taxon>
    </lineage>
</organism>
<evidence type="ECO:0000256" key="5">
    <source>
        <dbReference type="SAM" id="MobiDB-lite"/>
    </source>
</evidence>
<feature type="region of interest" description="Disordered" evidence="5">
    <location>
        <begin position="14"/>
        <end position="37"/>
    </location>
</feature>
<dbReference type="Gene3D" id="1.10.10.10">
    <property type="entry name" value="Winged helix-like DNA-binding domain superfamily/Winged helix DNA-binding domain"/>
    <property type="match status" value="1"/>
</dbReference>
<reference evidence="8 9" key="1">
    <citation type="journal article" date="2019" name="Int. J. Syst. Evol. Microbiol.">
        <title>The Global Catalogue of Microorganisms (GCM) 10K type strain sequencing project: providing services to taxonomists for standard genome sequencing and annotation.</title>
        <authorList>
            <consortium name="The Broad Institute Genomics Platform"/>
            <consortium name="The Broad Institute Genome Sequencing Center for Infectious Disease"/>
            <person name="Wu L."/>
            <person name="Ma J."/>
        </authorList>
    </citation>
    <scope>NUCLEOTIDE SEQUENCE [LARGE SCALE GENOMIC DNA]</scope>
    <source>
        <strain evidence="8 9">JCM 11117</strain>
    </source>
</reference>
<evidence type="ECO:0000256" key="3">
    <source>
        <dbReference type="ARBA" id="ARBA00023082"/>
    </source>
</evidence>
<evidence type="ECO:0000256" key="2">
    <source>
        <dbReference type="ARBA" id="ARBA00023015"/>
    </source>
</evidence>
<keyword evidence="3" id="KW-0731">Sigma factor</keyword>
<dbReference type="PANTHER" id="PTHR43133">
    <property type="entry name" value="RNA POLYMERASE ECF-TYPE SIGMA FACTO"/>
    <property type="match status" value="1"/>
</dbReference>
<dbReference type="CDD" id="cd06171">
    <property type="entry name" value="Sigma70_r4"/>
    <property type="match status" value="1"/>
</dbReference>
<name>A0ABN1PKC8_9PSEU</name>
<evidence type="ECO:0000259" key="6">
    <source>
        <dbReference type="Pfam" id="PF04542"/>
    </source>
</evidence>
<comment type="similarity">
    <text evidence="1">Belongs to the sigma-70 factor family. ECF subfamily.</text>
</comment>
<dbReference type="InterPro" id="IPR013324">
    <property type="entry name" value="RNA_pol_sigma_r3/r4-like"/>
</dbReference>
<sequence>MRAHEAPLAVTVLRPAGVGTDPAPAGPRPADEPPALVPLPRVGDPDIASSDELARRFLLGDGAALEEAYDHHARLVYSLALRALGAHHDAEDVTQQVFVRAWRGRAGFDPGRGSLGGWLVGITRRQIADRFAARARDRDLADRAGRVAEPVVGDAPDDVVDAVVVAEEIERLPTHQRDVVRLTFFADLTHQQISEVTGLPLGTVKSHLRRGLERLRRRWELRRVASGS</sequence>
<dbReference type="NCBIfam" id="TIGR02937">
    <property type="entry name" value="sigma70-ECF"/>
    <property type="match status" value="1"/>
</dbReference>
<dbReference type="InterPro" id="IPR013249">
    <property type="entry name" value="RNA_pol_sigma70_r4_t2"/>
</dbReference>
<keyword evidence="9" id="KW-1185">Reference proteome</keyword>
<dbReference type="InterPro" id="IPR007627">
    <property type="entry name" value="RNA_pol_sigma70_r2"/>
</dbReference>
<dbReference type="Pfam" id="PF04542">
    <property type="entry name" value="Sigma70_r2"/>
    <property type="match status" value="1"/>
</dbReference>
<comment type="caution">
    <text evidence="8">The sequence shown here is derived from an EMBL/GenBank/DDBJ whole genome shotgun (WGS) entry which is preliminary data.</text>
</comment>
<evidence type="ECO:0000313" key="8">
    <source>
        <dbReference type="EMBL" id="GAA0929471.1"/>
    </source>
</evidence>
<gene>
    <name evidence="8" type="ORF">GCM10009559_16270</name>
</gene>
<accession>A0ABN1PKC8</accession>
<dbReference type="Proteomes" id="UP001499967">
    <property type="component" value="Unassembled WGS sequence"/>
</dbReference>
<feature type="domain" description="RNA polymerase sigma factor 70 region 4 type 2" evidence="7">
    <location>
        <begin position="166"/>
        <end position="215"/>
    </location>
</feature>
<keyword evidence="4" id="KW-0804">Transcription</keyword>
<dbReference type="PANTHER" id="PTHR43133:SF62">
    <property type="entry name" value="RNA POLYMERASE SIGMA FACTOR SIGZ"/>
    <property type="match status" value="1"/>
</dbReference>
<evidence type="ECO:0000313" key="9">
    <source>
        <dbReference type="Proteomes" id="UP001499967"/>
    </source>
</evidence>
<dbReference type="InterPro" id="IPR014284">
    <property type="entry name" value="RNA_pol_sigma-70_dom"/>
</dbReference>
<dbReference type="Pfam" id="PF08281">
    <property type="entry name" value="Sigma70_r4_2"/>
    <property type="match status" value="1"/>
</dbReference>
<dbReference type="Gene3D" id="1.10.1740.10">
    <property type="match status" value="1"/>
</dbReference>